<organism evidence="4 5">
    <name type="scientific">Exophiala viscosa</name>
    <dbReference type="NCBI Taxonomy" id="2486360"/>
    <lineage>
        <taxon>Eukaryota</taxon>
        <taxon>Fungi</taxon>
        <taxon>Dikarya</taxon>
        <taxon>Ascomycota</taxon>
        <taxon>Pezizomycotina</taxon>
        <taxon>Eurotiomycetes</taxon>
        <taxon>Chaetothyriomycetidae</taxon>
        <taxon>Chaetothyriales</taxon>
        <taxon>Herpotrichiellaceae</taxon>
        <taxon>Exophiala</taxon>
    </lineage>
</organism>
<dbReference type="EMBL" id="MU404351">
    <property type="protein sequence ID" value="KAI1616615.1"/>
    <property type="molecule type" value="Genomic_DNA"/>
</dbReference>
<dbReference type="InterPro" id="IPR013948">
    <property type="entry name" value="DNA_replication_reg_Sld3_C"/>
</dbReference>
<accession>A0AAN6IGW9</accession>
<sequence>MHSSQRSERPALLPTTDSRLNVNPPLPSNSKKRKSEDVQAEDTFSGVFDANFHTADSSSIAFAPITLVARACLPLAWVDTSQILPGPVFEATIPSVKEWEQRILVVRKAPNGGLFAVERVGLDNYVACALHNWVTEERCKDAAIGKVAQTTLEELLKKDDRPSNTHRRSVSGSSLVAVPISKSPKRPTNRRGALARMSILTPKDSSDQNLLRLPPNAIDQMSSTIPVAIVAGPLPVTPAAQVETENPFDRTSSAGEVVLAVPTPTVSEPVSTSNPCASERLRSQYLEHLYTSRTSLAFYAKGPLSRARAHVRTAERPSEAISELLEFYEQSILPPKKIDVKYKDSLPKVISELPLETGDIRQKNSRKRKQKLGKDCLWPEEKDYVLTWWRSRDLKPGMSLSDSQEELRKAISDIRMRETKMQLLMILEVMLLELAASKMPQRPIPVDPDVKVESLEDDITGILAKTPQSSKKKQRNYSSELDTIIDRLCIWHTVSLDDTTPGEKSQDKSDTRPNDSLRDFCKDVLLPFYSSKLPEQVRSISRKLGGPETSPKRLQPPSKSASFSNASSSTALVKPRPGQPLTKRTLERVLSEDQIGRHASPPVLSRSSTVPVKAIVPTLKREPSERPNSRGAMLSKSVSFSNREIDLDADSRSYEAKRRKLDKLAEQKRELEAAIDALKRPSRNTVAATFMDEVENRRQERTVQISATPRARRIADKASLIGPELPPMPPLIRPEPVAMIPSSTRKSSSRPGIPSSSSITRASATKRAVLSAIHETPSRGFENKTSDPLAIFRLHDYQHDEHSVIRSKRPVLFTPVKKSQVTVEDAFRDAPEIPERAGKIMDRVMGGRGRGLGSGFEDPGDAFSASAAVPKAGQADVLLGDANDGNIYDRLGWNDFDF</sequence>
<dbReference type="GO" id="GO:0006270">
    <property type="term" value="P:DNA replication initiation"/>
    <property type="evidence" value="ECO:0007669"/>
    <property type="project" value="InterPro"/>
</dbReference>
<dbReference type="PANTHER" id="PTHR28067:SF1">
    <property type="entry name" value="DNA REPLICATION REGULATOR SLD3"/>
    <property type="match status" value="1"/>
</dbReference>
<dbReference type="Proteomes" id="UP001203852">
    <property type="component" value="Unassembled WGS sequence"/>
</dbReference>
<dbReference type="InterPro" id="IPR042511">
    <property type="entry name" value="Sld3"/>
</dbReference>
<dbReference type="PANTHER" id="PTHR28067">
    <property type="entry name" value="DNA REPLICATION REGULATOR SLD3"/>
    <property type="match status" value="1"/>
</dbReference>
<proteinExistence type="predicted"/>
<keyword evidence="5" id="KW-1185">Reference proteome</keyword>
<feature type="compositionally biased region" description="Basic and acidic residues" evidence="2">
    <location>
        <begin position="584"/>
        <end position="596"/>
    </location>
</feature>
<evidence type="ECO:0000256" key="1">
    <source>
        <dbReference type="SAM" id="Coils"/>
    </source>
</evidence>
<dbReference type="Pfam" id="PF08639">
    <property type="entry name" value="Sld3_STD"/>
    <property type="match status" value="1"/>
</dbReference>
<feature type="compositionally biased region" description="Low complexity" evidence="2">
    <location>
        <begin position="558"/>
        <end position="571"/>
    </location>
</feature>
<reference evidence="4" key="1">
    <citation type="journal article" date="2022" name="bioRxiv">
        <title>Deciphering the potential niche of two novel black yeast fungi from a biological soil crust based on their genomes, phenotypes, and melanin regulation.</title>
        <authorList>
            <consortium name="DOE Joint Genome Institute"/>
            <person name="Carr E.C."/>
            <person name="Barton Q."/>
            <person name="Grambo S."/>
            <person name="Sullivan M."/>
            <person name="Renfro C.M."/>
            <person name="Kuo A."/>
            <person name="Pangilinan J."/>
            <person name="Lipzen A."/>
            <person name="Keymanesh K."/>
            <person name="Savage E."/>
            <person name="Barry K."/>
            <person name="Grigoriev I.V."/>
            <person name="Riekhof W.R."/>
            <person name="Harris S.S."/>
        </authorList>
    </citation>
    <scope>NUCLEOTIDE SEQUENCE</scope>
    <source>
        <strain evidence="4">JF 03-4F</strain>
    </source>
</reference>
<feature type="compositionally biased region" description="Low complexity" evidence="2">
    <location>
        <begin position="749"/>
        <end position="759"/>
    </location>
</feature>
<feature type="region of interest" description="Disordered" evidence="2">
    <location>
        <begin position="741"/>
        <end position="761"/>
    </location>
</feature>
<feature type="region of interest" description="Disordered" evidence="2">
    <location>
        <begin position="1"/>
        <end position="38"/>
    </location>
</feature>
<dbReference type="GO" id="GO:0031261">
    <property type="term" value="C:DNA replication preinitiation complex"/>
    <property type="evidence" value="ECO:0007669"/>
    <property type="project" value="TreeGrafter"/>
</dbReference>
<feature type="domain" description="DNA replication regulator Sld3 C-terminal" evidence="3">
    <location>
        <begin position="279"/>
        <end position="779"/>
    </location>
</feature>
<dbReference type="Gene3D" id="1.20.58.2130">
    <property type="match status" value="1"/>
</dbReference>
<feature type="coiled-coil region" evidence="1">
    <location>
        <begin position="647"/>
        <end position="681"/>
    </location>
</feature>
<evidence type="ECO:0000313" key="4">
    <source>
        <dbReference type="EMBL" id="KAI1616615.1"/>
    </source>
</evidence>
<comment type="caution">
    <text evidence="4">The sequence shown here is derived from an EMBL/GenBank/DDBJ whole genome shotgun (WGS) entry which is preliminary data.</text>
</comment>
<evidence type="ECO:0000256" key="2">
    <source>
        <dbReference type="SAM" id="MobiDB-lite"/>
    </source>
</evidence>
<gene>
    <name evidence="4" type="ORF">EDD36DRAFT_429580</name>
</gene>
<dbReference type="AlphaFoldDB" id="A0AAN6IGW9"/>
<name>A0AAN6IGW9_9EURO</name>
<evidence type="ECO:0000259" key="3">
    <source>
        <dbReference type="Pfam" id="PF08639"/>
    </source>
</evidence>
<feature type="region of interest" description="Disordered" evidence="2">
    <location>
        <begin position="541"/>
        <end position="609"/>
    </location>
</feature>
<protein>
    <submittedName>
        <fullName evidence="4">DNA replication regulator SLD3</fullName>
    </submittedName>
</protein>
<keyword evidence="1" id="KW-0175">Coiled coil</keyword>
<evidence type="ECO:0000313" key="5">
    <source>
        <dbReference type="Proteomes" id="UP001203852"/>
    </source>
</evidence>